<dbReference type="InterPro" id="IPR024983">
    <property type="entry name" value="CHAT_dom"/>
</dbReference>
<protein>
    <submittedName>
        <fullName evidence="2">Tetratricopeptide repeat protein 28</fullName>
    </submittedName>
</protein>
<dbReference type="PROSITE" id="PS50222">
    <property type="entry name" value="EF_HAND_2"/>
    <property type="match status" value="1"/>
</dbReference>
<dbReference type="OrthoDB" id="626167at2759"/>
<feature type="domain" description="EF-hand" evidence="1">
    <location>
        <begin position="217"/>
        <end position="243"/>
    </location>
</feature>
<reference evidence="3" key="1">
    <citation type="journal article" date="2017" name="bioRxiv">
        <title>Comparative analysis of the genomes of Stylophora pistillata and Acropora digitifera provides evidence for extensive differences between species of corals.</title>
        <authorList>
            <person name="Voolstra C.R."/>
            <person name="Li Y."/>
            <person name="Liew Y.J."/>
            <person name="Baumgarten S."/>
            <person name="Zoccola D."/>
            <person name="Flot J.-F."/>
            <person name="Tambutte S."/>
            <person name="Allemand D."/>
            <person name="Aranda M."/>
        </authorList>
    </citation>
    <scope>NUCLEOTIDE SEQUENCE [LARGE SCALE GENOMIC DNA]</scope>
</reference>
<evidence type="ECO:0000313" key="2">
    <source>
        <dbReference type="EMBL" id="PFX15223.1"/>
    </source>
</evidence>
<proteinExistence type="predicted"/>
<accession>A0A2B4REG4</accession>
<dbReference type="InterPro" id="IPR011992">
    <property type="entry name" value="EF-hand-dom_pair"/>
</dbReference>
<dbReference type="Pfam" id="PF12770">
    <property type="entry name" value="CHAT"/>
    <property type="match status" value="1"/>
</dbReference>
<keyword evidence="3" id="KW-1185">Reference proteome</keyword>
<dbReference type="InterPro" id="IPR002048">
    <property type="entry name" value="EF_hand_dom"/>
</dbReference>
<dbReference type="EMBL" id="LSMT01000671">
    <property type="protein sequence ID" value="PFX15223.1"/>
    <property type="molecule type" value="Genomic_DNA"/>
</dbReference>
<evidence type="ECO:0000313" key="3">
    <source>
        <dbReference type="Proteomes" id="UP000225706"/>
    </source>
</evidence>
<organism evidence="2 3">
    <name type="scientific">Stylophora pistillata</name>
    <name type="common">Smooth cauliflower coral</name>
    <dbReference type="NCBI Taxonomy" id="50429"/>
    <lineage>
        <taxon>Eukaryota</taxon>
        <taxon>Metazoa</taxon>
        <taxon>Cnidaria</taxon>
        <taxon>Anthozoa</taxon>
        <taxon>Hexacorallia</taxon>
        <taxon>Scleractinia</taxon>
        <taxon>Astrocoeniina</taxon>
        <taxon>Pocilloporidae</taxon>
        <taxon>Stylophora</taxon>
    </lineage>
</organism>
<dbReference type="Proteomes" id="UP000225706">
    <property type="component" value="Unassembled WGS sequence"/>
</dbReference>
<name>A0A2B4REG4_STYPI</name>
<dbReference type="AlphaFoldDB" id="A0A2B4REG4"/>
<gene>
    <name evidence="2" type="primary">TTC28</name>
    <name evidence="2" type="ORF">AWC38_SpisGene20563</name>
</gene>
<sequence length="278" mass="31403">MIGELLGITPLVGEHATKQAVLQAINSVSLIYFAAHGSDERGEMFLSPESANRCVPPREESYLFTMREISQIQMQAKLVVLGCCHSAHGEIKTEGVIGIAREFLGSGARSVLAARWMGDPPWTTRFDSAQEEMWIERTYKVRNFWKMFAMSNFNFLEQLCHGDEDYYIGMKRRRLRYVKNTKIFIFCALLALAASAFGRPVVTSDEREIDNYEDGTFETMDTDGDGGITPDELAQGLDISLLIANRYVVAFDAKRDGELDSKAMIKNILSKFEQMYCQ</sequence>
<comment type="caution">
    <text evidence="2">The sequence shown here is derived from an EMBL/GenBank/DDBJ whole genome shotgun (WGS) entry which is preliminary data.</text>
</comment>
<evidence type="ECO:0000259" key="1">
    <source>
        <dbReference type="PROSITE" id="PS50222"/>
    </source>
</evidence>
<dbReference type="Pfam" id="PF13202">
    <property type="entry name" value="EF-hand_5"/>
    <property type="match status" value="1"/>
</dbReference>
<dbReference type="Gene3D" id="1.10.238.10">
    <property type="entry name" value="EF-hand"/>
    <property type="match status" value="1"/>
</dbReference>
<dbReference type="SUPFAM" id="SSF47473">
    <property type="entry name" value="EF-hand"/>
    <property type="match status" value="1"/>
</dbReference>
<dbReference type="GO" id="GO:0005509">
    <property type="term" value="F:calcium ion binding"/>
    <property type="evidence" value="ECO:0007669"/>
    <property type="project" value="InterPro"/>
</dbReference>